<dbReference type="OrthoDB" id="4960523at2"/>
<dbReference type="KEGG" id="mrs:Murru_0511"/>
<evidence type="ECO:0008006" key="4">
    <source>
        <dbReference type="Google" id="ProtNLM"/>
    </source>
</evidence>
<reference evidence="2 3" key="2">
    <citation type="journal article" date="2012" name="Stand. Genomic Sci.">
        <title>Complete genome sequence of the facultatively anaerobic, appendaged bacterium Muricauda ruestringensis type strain (B1(T)).</title>
        <authorList>
            <person name="Huntemann M."/>
            <person name="Teshima H."/>
            <person name="Lapidus A."/>
            <person name="Nolan M."/>
            <person name="Lucas S."/>
            <person name="Hammon N."/>
            <person name="Deshpande S."/>
            <person name="Cheng J.F."/>
            <person name="Tapia R."/>
            <person name="Goodwin L.A."/>
            <person name="Pitluck S."/>
            <person name="Liolios K."/>
            <person name="Pagani I."/>
            <person name="Ivanova N."/>
            <person name="Mavromatis K."/>
            <person name="Mikhailova N."/>
            <person name="Pati A."/>
            <person name="Chen A."/>
            <person name="Palaniappan K."/>
            <person name="Land M."/>
            <person name="Hauser L."/>
            <person name="Pan C."/>
            <person name="Brambilla E.M."/>
            <person name="Rohde M."/>
            <person name="Spring S."/>
            <person name="Goker M."/>
            <person name="Detter J.C."/>
            <person name="Bristow J."/>
            <person name="Eisen J.A."/>
            <person name="Markowitz V."/>
            <person name="Hugenholtz P."/>
            <person name="Kyrpides N.C."/>
            <person name="Klenk H.P."/>
            <person name="Woyke T."/>
        </authorList>
    </citation>
    <scope>NUCLEOTIDE SEQUENCE [LARGE SCALE GENOMIC DNA]</scope>
    <source>
        <strain evidence="3">DSM 13258 / LMG 19739 / B1</strain>
    </source>
</reference>
<evidence type="ECO:0000256" key="1">
    <source>
        <dbReference type="SAM" id="Phobius"/>
    </source>
</evidence>
<accession>G2PST8</accession>
<feature type="transmembrane region" description="Helical" evidence="1">
    <location>
        <begin position="29"/>
        <end position="52"/>
    </location>
</feature>
<dbReference type="Proteomes" id="UP000008908">
    <property type="component" value="Chromosome"/>
</dbReference>
<dbReference type="HOGENOM" id="CLU_798822_0_0_10"/>
<evidence type="ECO:0000313" key="3">
    <source>
        <dbReference type="Proteomes" id="UP000008908"/>
    </source>
</evidence>
<dbReference type="eggNOG" id="COG0457">
    <property type="taxonomic scope" value="Bacteria"/>
</dbReference>
<feature type="transmembrane region" description="Helical" evidence="1">
    <location>
        <begin position="72"/>
        <end position="91"/>
    </location>
</feature>
<proteinExistence type="predicted"/>
<keyword evidence="3" id="KW-1185">Reference proteome</keyword>
<dbReference type="RefSeq" id="WP_014031848.1">
    <property type="nucleotide sequence ID" value="NC_015945.1"/>
</dbReference>
<name>G2PST8_ALLRU</name>
<dbReference type="AlphaFoldDB" id="G2PST8"/>
<keyword evidence="1" id="KW-0472">Membrane</keyword>
<evidence type="ECO:0000313" key="2">
    <source>
        <dbReference type="EMBL" id="AEM69565.1"/>
    </source>
</evidence>
<dbReference type="InterPro" id="IPR021484">
    <property type="entry name" value="DUF3137"/>
</dbReference>
<keyword evidence="1" id="KW-0812">Transmembrane</keyword>
<sequence>MDFSSIKKQLLPLLVEAEPLRRKYRKYKAVSFFFMLLFLSVIIALPLLMYFFNYKYIEWFGGLHKSEIWLTSLQMPMFLFIGVFYAVYAMANSQKRKYLAVEKEIMRSLLEKIVPTFQFDANKQIDAREIANSELLAKHNPFVQDKSREQIYNMNQGVLSGKVGSTFISMGNIKIVGLQVSPYLMYIPFYAHIYMAYTYLKPWFKKGKSIDEMGSSFVGMFATMDFNKKFNGTTIVLPDQYEKRIGYMAKTLQSMNLNRNQLVNMEDTEFENEFVVYSTDQTEARYILSPSLMQRITAFKKKVGNSVLMSFKNDKLYMAVQLPYGFLSLRQNQNLVTSNVLELFYEDITTAVGIVEDLNLNTKIWTK</sequence>
<dbReference type="Pfam" id="PF11335">
    <property type="entry name" value="DUF3137"/>
    <property type="match status" value="1"/>
</dbReference>
<gene>
    <name evidence="2" type="ordered locus">Murru_0511</name>
</gene>
<organism evidence="2 3">
    <name type="scientific">Allomuricauda ruestringensis (strain DSM 13258 / CIP 107369 / LMG 19739 / B1)</name>
    <name type="common">Muricauda ruestringensis</name>
    <dbReference type="NCBI Taxonomy" id="886377"/>
    <lineage>
        <taxon>Bacteria</taxon>
        <taxon>Pseudomonadati</taxon>
        <taxon>Bacteroidota</taxon>
        <taxon>Flavobacteriia</taxon>
        <taxon>Flavobacteriales</taxon>
        <taxon>Flavobacteriaceae</taxon>
        <taxon>Flagellimonas</taxon>
    </lineage>
</organism>
<feature type="transmembrane region" description="Helical" evidence="1">
    <location>
        <begin position="183"/>
        <end position="200"/>
    </location>
</feature>
<protein>
    <recommendedName>
        <fullName evidence="4">Galanin</fullName>
    </recommendedName>
</protein>
<dbReference type="EMBL" id="CP002999">
    <property type="protein sequence ID" value="AEM69565.1"/>
    <property type="molecule type" value="Genomic_DNA"/>
</dbReference>
<dbReference type="STRING" id="886377.Murru_0511"/>
<reference evidence="3" key="1">
    <citation type="submission" date="2011-08" db="EMBL/GenBank/DDBJ databases">
        <title>The complete genome of Muricauda ruestringensis DSM 13258.</title>
        <authorList>
            <person name="Lucas S."/>
            <person name="Han J."/>
            <person name="Lapidus A."/>
            <person name="Bruce D."/>
            <person name="Goodwin L."/>
            <person name="Pitluck S."/>
            <person name="Peters L."/>
            <person name="Kyrpides N."/>
            <person name="Mavromatis K."/>
            <person name="Ivanova N."/>
            <person name="Ovchinnikova G."/>
            <person name="Teshima H."/>
            <person name="Detter J.C."/>
            <person name="Tapia R."/>
            <person name="Han C."/>
            <person name="Land M."/>
            <person name="Hauser L."/>
            <person name="Markowitz V."/>
            <person name="Cheng J.-F."/>
            <person name="Hugenholtz P."/>
            <person name="Woyke T."/>
            <person name="Wu D."/>
            <person name="Spring S."/>
            <person name="Schroeder M."/>
            <person name="Brambilla E."/>
            <person name="Klenk H.-P."/>
            <person name="Eisen J.A."/>
        </authorList>
    </citation>
    <scope>NUCLEOTIDE SEQUENCE [LARGE SCALE GENOMIC DNA]</scope>
    <source>
        <strain evidence="3">DSM 13258 / LMG 19739 / B1</strain>
    </source>
</reference>
<keyword evidence="1" id="KW-1133">Transmembrane helix</keyword>